<evidence type="ECO:0000256" key="4">
    <source>
        <dbReference type="ARBA" id="ARBA00022517"/>
    </source>
</evidence>
<dbReference type="PANTHER" id="PTHR38099:SF1">
    <property type="entry name" value="LARGE RIBOSOMAL RNA SUBUNIT ACCUMULATION PROTEIN YCED"/>
    <property type="match status" value="1"/>
</dbReference>
<dbReference type="InterPro" id="IPR003772">
    <property type="entry name" value="YceD"/>
</dbReference>
<evidence type="ECO:0000256" key="1">
    <source>
        <dbReference type="ARBA" id="ARBA00002868"/>
    </source>
</evidence>
<evidence type="ECO:0000256" key="2">
    <source>
        <dbReference type="ARBA" id="ARBA00010740"/>
    </source>
</evidence>
<evidence type="ECO:0000313" key="7">
    <source>
        <dbReference type="Proteomes" id="UP000604481"/>
    </source>
</evidence>
<dbReference type="GO" id="GO:0005829">
    <property type="term" value="C:cytosol"/>
    <property type="evidence" value="ECO:0007669"/>
    <property type="project" value="TreeGrafter"/>
</dbReference>
<evidence type="ECO:0000313" key="6">
    <source>
        <dbReference type="EMBL" id="MBE9610271.1"/>
    </source>
</evidence>
<comment type="similarity">
    <text evidence="2">Belongs to the DUF177 domain family.</text>
</comment>
<gene>
    <name evidence="6" type="ORF">INR99_13050</name>
</gene>
<comment type="caution">
    <text evidence="6">The sequence shown here is derived from an EMBL/GenBank/DDBJ whole genome shotgun (WGS) entry which is preliminary data.</text>
</comment>
<proteinExistence type="inferred from homology"/>
<dbReference type="EMBL" id="JADFUA010000008">
    <property type="protein sequence ID" value="MBE9610271.1"/>
    <property type="molecule type" value="Genomic_DNA"/>
</dbReference>
<dbReference type="Pfam" id="PF02620">
    <property type="entry name" value="YceD"/>
    <property type="match status" value="1"/>
</dbReference>
<evidence type="ECO:0000256" key="3">
    <source>
        <dbReference type="ARBA" id="ARBA00015716"/>
    </source>
</evidence>
<dbReference type="InterPro" id="IPR039255">
    <property type="entry name" value="YceD_bac"/>
</dbReference>
<dbReference type="Proteomes" id="UP000604481">
    <property type="component" value="Unassembled WGS sequence"/>
</dbReference>
<dbReference type="PANTHER" id="PTHR38099">
    <property type="entry name" value="LARGE RIBOSOMAL RNA SUBUNIT ACCUMULATION PROTEIN YCED"/>
    <property type="match status" value="1"/>
</dbReference>
<dbReference type="RefSeq" id="WP_194116799.1">
    <property type="nucleotide sequence ID" value="NZ_JADFUA010000008.1"/>
</dbReference>
<dbReference type="GO" id="GO:0042254">
    <property type="term" value="P:ribosome biogenesis"/>
    <property type="evidence" value="ECO:0007669"/>
    <property type="project" value="UniProtKB-KW"/>
</dbReference>
<dbReference type="AlphaFoldDB" id="A0A8J7K2A1"/>
<name>A0A8J7K2A1_9NEIS</name>
<keyword evidence="4" id="KW-0690">Ribosome biogenesis</keyword>
<accession>A0A8J7K2A1</accession>
<keyword evidence="7" id="KW-1185">Reference proteome</keyword>
<comment type="function">
    <text evidence="1">Plays a role in synthesis, processing and/or stability of 23S rRNA.</text>
</comment>
<sequence>MSVIDSAEFAVSRARMSGQVAVAELSRLAELVLDPVAQLDWELEGGVDKLERPWLYLAVSGELQLACQRCLKPMRLPVKCETVLTLFADESAIDEAEAADEDLEGMVIDPELDVLALVEEEVLLALPYAPRHEVCAEGDVTIVAEKPNPFAVLAQLKTRKAE</sequence>
<reference evidence="6 7" key="1">
    <citation type="submission" date="2020-10" db="EMBL/GenBank/DDBJ databases">
        <title>The genome sequence of Chitinilyticum litopenaei 4Y14.</title>
        <authorList>
            <person name="Liu Y."/>
        </authorList>
    </citation>
    <scope>NUCLEOTIDE SEQUENCE [LARGE SCALE GENOMIC DNA]</scope>
    <source>
        <strain evidence="6 7">4Y14</strain>
    </source>
</reference>
<protein>
    <recommendedName>
        <fullName evidence="3">Large ribosomal RNA subunit accumulation protein YceD</fullName>
    </recommendedName>
    <alternativeName>
        <fullName evidence="5">23S rRNA accumulation protein YceD</fullName>
    </alternativeName>
</protein>
<organism evidence="6 7">
    <name type="scientific">Chitinilyticum piscinae</name>
    <dbReference type="NCBI Taxonomy" id="2866724"/>
    <lineage>
        <taxon>Bacteria</taxon>
        <taxon>Pseudomonadati</taxon>
        <taxon>Pseudomonadota</taxon>
        <taxon>Betaproteobacteria</taxon>
        <taxon>Neisseriales</taxon>
        <taxon>Chitinibacteraceae</taxon>
        <taxon>Chitinilyticum</taxon>
    </lineage>
</organism>
<evidence type="ECO:0000256" key="5">
    <source>
        <dbReference type="ARBA" id="ARBA00031841"/>
    </source>
</evidence>